<accession>A0ABS3Y811</accession>
<dbReference type="EMBL" id="JAGHKP010000001">
    <property type="protein sequence ID" value="MBO9150814.1"/>
    <property type="molecule type" value="Genomic_DNA"/>
</dbReference>
<dbReference type="SUPFAM" id="SSF55729">
    <property type="entry name" value="Acyl-CoA N-acyltransferases (Nat)"/>
    <property type="match status" value="1"/>
</dbReference>
<dbReference type="RefSeq" id="WP_209142428.1">
    <property type="nucleotide sequence ID" value="NZ_JAGHKP010000001.1"/>
</dbReference>
<organism evidence="1 2">
    <name type="scientific">Chitinophaga chungangae</name>
    <dbReference type="NCBI Taxonomy" id="2821488"/>
    <lineage>
        <taxon>Bacteria</taxon>
        <taxon>Pseudomonadati</taxon>
        <taxon>Bacteroidota</taxon>
        <taxon>Chitinophagia</taxon>
        <taxon>Chitinophagales</taxon>
        <taxon>Chitinophagaceae</taxon>
        <taxon>Chitinophaga</taxon>
    </lineage>
</organism>
<proteinExistence type="predicted"/>
<dbReference type="InterPro" id="IPR016181">
    <property type="entry name" value="Acyl_CoA_acyltransferase"/>
</dbReference>
<dbReference type="Proteomes" id="UP000679126">
    <property type="component" value="Unassembled WGS sequence"/>
</dbReference>
<gene>
    <name evidence="1" type="ORF">J7I43_01235</name>
</gene>
<evidence type="ECO:0000313" key="1">
    <source>
        <dbReference type="EMBL" id="MBO9150814.1"/>
    </source>
</evidence>
<sequence length="75" mass="8543">MAVDKSCKGLGIGEMLCYDNSLVVGSVEVVVDPLDEDARNFYKKYGFITLPDSEKMFISMRTMESLWTDCDSYRK</sequence>
<comment type="caution">
    <text evidence="1">The sequence shown here is derived from an EMBL/GenBank/DDBJ whole genome shotgun (WGS) entry which is preliminary data.</text>
</comment>
<keyword evidence="2" id="KW-1185">Reference proteome</keyword>
<dbReference type="Gene3D" id="3.40.630.30">
    <property type="match status" value="1"/>
</dbReference>
<protein>
    <submittedName>
        <fullName evidence="1">GNAT family N-acetyltransferase</fullName>
    </submittedName>
</protein>
<name>A0ABS3Y811_9BACT</name>
<reference evidence="2" key="1">
    <citation type="submission" date="2021-03" db="EMBL/GenBank/DDBJ databases">
        <title>Assistant Professor.</title>
        <authorList>
            <person name="Huq M.A."/>
        </authorList>
    </citation>
    <scope>NUCLEOTIDE SEQUENCE [LARGE SCALE GENOMIC DNA]</scope>
    <source>
        <strain evidence="2">MAH-28</strain>
    </source>
</reference>
<evidence type="ECO:0000313" key="2">
    <source>
        <dbReference type="Proteomes" id="UP000679126"/>
    </source>
</evidence>